<dbReference type="InterPro" id="IPR044770">
    <property type="entry name" value="MFS_spinster-like"/>
</dbReference>
<evidence type="ECO:0000259" key="9">
    <source>
        <dbReference type="PROSITE" id="PS50850"/>
    </source>
</evidence>
<dbReference type="PROSITE" id="PS50850">
    <property type="entry name" value="MFS"/>
    <property type="match status" value="1"/>
</dbReference>
<reference evidence="10" key="1">
    <citation type="journal article" date="2012" name="Nature">
        <title>The tomato genome sequence provides insights into fleshy fruit evolution.</title>
        <authorList>
            <consortium name="Tomato Genome Consortium"/>
        </authorList>
    </citation>
    <scope>NUCLEOTIDE SEQUENCE [LARGE SCALE GENOMIC DNA]</scope>
    <source>
        <strain evidence="10">cv. Heinz 1706</strain>
    </source>
</reference>
<dbReference type="EnsemblPlants" id="Solyc05g051950.1.1">
    <property type="protein sequence ID" value="Solyc05g051950.1.1"/>
    <property type="gene ID" value="Solyc05g051950.1"/>
</dbReference>
<proteinExistence type="inferred from homology"/>
<evidence type="ECO:0000256" key="6">
    <source>
        <dbReference type="ARBA" id="ARBA00024338"/>
    </source>
</evidence>
<dbReference type="PaxDb" id="4081-Solyc05g051950.1.1"/>
<dbReference type="AlphaFoldDB" id="K4C1M6"/>
<feature type="domain" description="Major facilitator superfamily (MFS) profile" evidence="9">
    <location>
        <begin position="1"/>
        <end position="269"/>
    </location>
</feature>
<dbReference type="Gene3D" id="1.20.1250.20">
    <property type="entry name" value="MFS general substrate transporter like domains"/>
    <property type="match status" value="1"/>
</dbReference>
<dbReference type="Gramene" id="Solyc05g051950.1.1">
    <property type="protein sequence ID" value="Solyc05g051950.1.1"/>
    <property type="gene ID" value="Solyc05g051950.1"/>
</dbReference>
<feature type="transmembrane region" description="Helical" evidence="8">
    <location>
        <begin position="115"/>
        <end position="138"/>
    </location>
</feature>
<dbReference type="GO" id="GO:0022857">
    <property type="term" value="F:transmembrane transporter activity"/>
    <property type="evidence" value="ECO:0000318"/>
    <property type="project" value="GO_Central"/>
</dbReference>
<dbReference type="PANTHER" id="PTHR23505">
    <property type="entry name" value="SPINSTER"/>
    <property type="match status" value="1"/>
</dbReference>
<evidence type="ECO:0000256" key="4">
    <source>
        <dbReference type="ARBA" id="ARBA00022989"/>
    </source>
</evidence>
<evidence type="ECO:0000256" key="7">
    <source>
        <dbReference type="ARBA" id="ARBA00044504"/>
    </source>
</evidence>
<dbReference type="OMA" id="CWVISTV"/>
<dbReference type="Pfam" id="PF07690">
    <property type="entry name" value="MFS_1"/>
    <property type="match status" value="1"/>
</dbReference>
<comment type="subcellular location">
    <subcellularLocation>
        <location evidence="1">Membrane</location>
        <topology evidence="1">Multi-pass membrane protein</topology>
    </subcellularLocation>
</comment>
<dbReference type="HOGENOM" id="CLU_001265_15_1_1"/>
<dbReference type="GO" id="GO:0016020">
    <property type="term" value="C:membrane"/>
    <property type="evidence" value="ECO:0000318"/>
    <property type="project" value="GO_Central"/>
</dbReference>
<keyword evidence="3 8" id="KW-0812">Transmembrane</keyword>
<dbReference type="InterPro" id="IPR011701">
    <property type="entry name" value="MFS"/>
</dbReference>
<keyword evidence="2" id="KW-0813">Transport</keyword>
<dbReference type="InParanoid" id="K4C1M6"/>
<dbReference type="Proteomes" id="UP000004994">
    <property type="component" value="Chromosome 5"/>
</dbReference>
<comment type="similarity">
    <text evidence="7">Belongs to the major facilitator superfamily. Phosphate:H(+) symporter (TC 2.A.1.9) family.</text>
</comment>
<keyword evidence="5 8" id="KW-0472">Membrane</keyword>
<keyword evidence="11" id="KW-1185">Reference proteome</keyword>
<dbReference type="PhylomeDB" id="K4C1M6"/>
<evidence type="ECO:0000256" key="2">
    <source>
        <dbReference type="ARBA" id="ARBA00022448"/>
    </source>
</evidence>
<evidence type="ECO:0000256" key="8">
    <source>
        <dbReference type="SAM" id="Phobius"/>
    </source>
</evidence>
<keyword evidence="4 8" id="KW-1133">Transmembrane helix</keyword>
<evidence type="ECO:0000313" key="11">
    <source>
        <dbReference type="Proteomes" id="UP000004994"/>
    </source>
</evidence>
<dbReference type="InterPro" id="IPR020846">
    <property type="entry name" value="MFS_dom"/>
</dbReference>
<protein>
    <recommendedName>
        <fullName evidence="9">Major facilitator superfamily (MFS) profile domain-containing protein</fullName>
    </recommendedName>
</protein>
<evidence type="ECO:0000313" key="10">
    <source>
        <dbReference type="EnsemblPlants" id="Solyc05g051950.1.1"/>
    </source>
</evidence>
<feature type="transmembrane region" description="Helical" evidence="8">
    <location>
        <begin position="76"/>
        <end position="103"/>
    </location>
</feature>
<sequence>MEKIRSDKLTLVLVNIAGIMEKADEALLPNVYTEIGKDLHTDPTGLGSLTLFRSLVQCLCYPLAAYLSTRRNRGHVIAFGIAISRGLNGIGLAIVTPAILSLVADSTHESNRGTAFGWLALTGSSGAVVGGTMSVLIAETSFMGITGWRISFHLVGVISVLVGLLVYFFANDPQYVGSKKNQRIVKPFQEEISELIKEAKAVIKVPSFQILIAQGVSGMFPWSALSFATMWLELIGFSHKTTALLSTLFQVSQSLGALCGGFCKNYKKQ</sequence>
<dbReference type="InterPro" id="IPR036259">
    <property type="entry name" value="MFS_trans_sf"/>
</dbReference>
<evidence type="ECO:0000256" key="1">
    <source>
        <dbReference type="ARBA" id="ARBA00004141"/>
    </source>
</evidence>
<name>K4C1M6_SOLLC</name>
<evidence type="ECO:0000256" key="3">
    <source>
        <dbReference type="ARBA" id="ARBA00022692"/>
    </source>
</evidence>
<dbReference type="PANTHER" id="PTHR23505:SF81">
    <property type="entry name" value="TETRACYCLINE RESISTANCE PROTEIN, CLASS B-LIKE"/>
    <property type="match status" value="1"/>
</dbReference>
<feature type="transmembrane region" description="Helical" evidence="8">
    <location>
        <begin position="150"/>
        <end position="170"/>
    </location>
</feature>
<accession>K4C1M6</accession>
<evidence type="ECO:0000256" key="5">
    <source>
        <dbReference type="ARBA" id="ARBA00023136"/>
    </source>
</evidence>
<comment type="similarity">
    <text evidence="6">Belongs to the major facilitator superfamily. Spinster (TC 2.A.1.49) family.</text>
</comment>
<dbReference type="eggNOG" id="KOG1330">
    <property type="taxonomic scope" value="Eukaryota"/>
</dbReference>
<dbReference type="STRING" id="4081.K4C1M6"/>
<reference evidence="10" key="2">
    <citation type="submission" date="2015-06" db="UniProtKB">
        <authorList>
            <consortium name="EnsemblPlants"/>
        </authorList>
    </citation>
    <scope>IDENTIFICATION</scope>
    <source>
        <strain evidence="10">cv. Heinz 1706</strain>
    </source>
</reference>
<organism evidence="10">
    <name type="scientific">Solanum lycopersicum</name>
    <name type="common">Tomato</name>
    <name type="synonym">Lycopersicon esculentum</name>
    <dbReference type="NCBI Taxonomy" id="4081"/>
    <lineage>
        <taxon>Eukaryota</taxon>
        <taxon>Viridiplantae</taxon>
        <taxon>Streptophyta</taxon>
        <taxon>Embryophyta</taxon>
        <taxon>Tracheophyta</taxon>
        <taxon>Spermatophyta</taxon>
        <taxon>Magnoliopsida</taxon>
        <taxon>eudicotyledons</taxon>
        <taxon>Gunneridae</taxon>
        <taxon>Pentapetalae</taxon>
        <taxon>asterids</taxon>
        <taxon>lamiids</taxon>
        <taxon>Solanales</taxon>
        <taxon>Solanaceae</taxon>
        <taxon>Solanoideae</taxon>
        <taxon>Solaneae</taxon>
        <taxon>Solanum</taxon>
        <taxon>Solanum subgen. Lycopersicon</taxon>
    </lineage>
</organism>
<dbReference type="SUPFAM" id="SSF103473">
    <property type="entry name" value="MFS general substrate transporter"/>
    <property type="match status" value="1"/>
</dbReference>